<keyword evidence="5" id="KW-0479">Metal-binding</keyword>
<dbReference type="Proteomes" id="UP001589776">
    <property type="component" value="Unassembled WGS sequence"/>
</dbReference>
<name>A0ABV6DQA3_9BACL</name>
<dbReference type="InterPro" id="IPR002646">
    <property type="entry name" value="PolA_pol_head_dom"/>
</dbReference>
<evidence type="ECO:0000256" key="5">
    <source>
        <dbReference type="ARBA" id="ARBA00022723"/>
    </source>
</evidence>
<evidence type="ECO:0000256" key="3">
    <source>
        <dbReference type="ARBA" id="ARBA00022694"/>
    </source>
</evidence>
<dbReference type="InterPro" id="IPR032810">
    <property type="entry name" value="CCA-adding_enz_C"/>
</dbReference>
<keyword evidence="2 9" id="KW-0808">Transferase</keyword>
<gene>
    <name evidence="14" type="ORF">ACFFK0_20655</name>
</gene>
<sequence>MSNEYEMERGAHAVLRTLTGAGYEAVLVGGCVRDRWLGLPVKDMDIATSALPEQVMSLFAHTVPTGLQHGTVTVIPERGGPAFEVTTFRTEGDYADYRRPETVEFVTSLDADLQRRDFTMNAMAEYADGRLYDPYGGRDDLGRGVLRCVGEARERFGEDALRMLRCVRFAAAYGLEIEAGTWAALQEQAPLLRHVAMERCRAELERMVEGRAPVRSLQLLAESGLWRHFKVPTGVDWGRGSELAGGSAGSGAPNEQHRPDEPGKDVRPPVPAAAIRSAGHEADAGARGLEARWTKLEEPETKWALLWTLLGVDSDASLQAMQALVFAKRRMEAVGAVLACDATLAQQAAADAESVRAAWVRAALRYGVQALRRWLALRAAAAPPDGPQREALHSGAVWLAALPAATLQELAVGGADVQAALGERGGPWLGELLHKLLVRVALGELRNEREPLLTEARRLREQQRSS</sequence>
<evidence type="ECO:0000259" key="13">
    <source>
        <dbReference type="Pfam" id="PF13735"/>
    </source>
</evidence>
<dbReference type="RefSeq" id="WP_377472237.1">
    <property type="nucleotide sequence ID" value="NZ_JBHLWN010000077.1"/>
</dbReference>
<feature type="domain" description="tRNA nucleotidyltransferase/poly(A) polymerase RNA and SrmB- binding" evidence="12">
    <location>
        <begin position="174"/>
        <end position="229"/>
    </location>
</feature>
<dbReference type="Pfam" id="PF13735">
    <property type="entry name" value="tRNA_NucTran2_2"/>
    <property type="match status" value="1"/>
</dbReference>
<comment type="similarity">
    <text evidence="9">Belongs to the tRNA nucleotidyltransferase/poly(A) polymerase family.</text>
</comment>
<dbReference type="GO" id="GO:0004810">
    <property type="term" value="F:CCA tRNA nucleotidyltransferase activity"/>
    <property type="evidence" value="ECO:0007669"/>
    <property type="project" value="UniProtKB-EC"/>
</dbReference>
<dbReference type="PANTHER" id="PTHR46173">
    <property type="entry name" value="CCA TRNA NUCLEOTIDYLTRANSFERASE 1, MITOCHONDRIAL"/>
    <property type="match status" value="1"/>
</dbReference>
<dbReference type="PANTHER" id="PTHR46173:SF1">
    <property type="entry name" value="CCA TRNA NUCLEOTIDYLTRANSFERASE 1, MITOCHONDRIAL"/>
    <property type="match status" value="1"/>
</dbReference>
<reference evidence="14 15" key="1">
    <citation type="submission" date="2024-09" db="EMBL/GenBank/DDBJ databases">
        <authorList>
            <person name="Sun Q."/>
            <person name="Mori K."/>
        </authorList>
    </citation>
    <scope>NUCLEOTIDE SEQUENCE [LARGE SCALE GENOMIC DNA]</scope>
    <source>
        <strain evidence="14 15">CCM 7759</strain>
    </source>
</reference>
<keyword evidence="6" id="KW-0547">Nucleotide-binding</keyword>
<keyword evidence="15" id="KW-1185">Reference proteome</keyword>
<evidence type="ECO:0000256" key="9">
    <source>
        <dbReference type="RuleBase" id="RU003953"/>
    </source>
</evidence>
<keyword evidence="7" id="KW-0460">Magnesium</keyword>
<dbReference type="Pfam" id="PF12627">
    <property type="entry name" value="PolyA_pol_RNAbd"/>
    <property type="match status" value="1"/>
</dbReference>
<keyword evidence="4 14" id="KW-0548">Nucleotidyltransferase</keyword>
<dbReference type="NCBIfam" id="NF009814">
    <property type="entry name" value="PRK13299.1"/>
    <property type="match status" value="1"/>
</dbReference>
<evidence type="ECO:0000256" key="10">
    <source>
        <dbReference type="SAM" id="MobiDB-lite"/>
    </source>
</evidence>
<accession>A0ABV6DQA3</accession>
<comment type="cofactor">
    <cofactor evidence="1">
        <name>Mg(2+)</name>
        <dbReference type="ChEBI" id="CHEBI:18420"/>
    </cofactor>
</comment>
<feature type="compositionally biased region" description="Basic and acidic residues" evidence="10">
    <location>
        <begin position="255"/>
        <end position="267"/>
    </location>
</feature>
<dbReference type="SUPFAM" id="SSF81301">
    <property type="entry name" value="Nucleotidyltransferase"/>
    <property type="match status" value="1"/>
</dbReference>
<feature type="region of interest" description="Disordered" evidence="10">
    <location>
        <begin position="240"/>
        <end position="268"/>
    </location>
</feature>
<dbReference type="InterPro" id="IPR050264">
    <property type="entry name" value="Bact_CCA-adding_enz_type3_sf"/>
</dbReference>
<evidence type="ECO:0000259" key="12">
    <source>
        <dbReference type="Pfam" id="PF12627"/>
    </source>
</evidence>
<dbReference type="CDD" id="cd05398">
    <property type="entry name" value="NT_ClassII-CCAase"/>
    <property type="match status" value="1"/>
</dbReference>
<dbReference type="Pfam" id="PF01743">
    <property type="entry name" value="PolyA_pol"/>
    <property type="match status" value="1"/>
</dbReference>
<dbReference type="EMBL" id="JBHLWN010000077">
    <property type="protein sequence ID" value="MFC0214822.1"/>
    <property type="molecule type" value="Genomic_DNA"/>
</dbReference>
<evidence type="ECO:0000313" key="14">
    <source>
        <dbReference type="EMBL" id="MFC0214822.1"/>
    </source>
</evidence>
<evidence type="ECO:0000256" key="1">
    <source>
        <dbReference type="ARBA" id="ARBA00001946"/>
    </source>
</evidence>
<feature type="domain" description="CCA-adding enzyme C-terminal" evidence="13">
    <location>
        <begin position="295"/>
        <end position="454"/>
    </location>
</feature>
<evidence type="ECO:0000256" key="8">
    <source>
        <dbReference type="ARBA" id="ARBA00022884"/>
    </source>
</evidence>
<dbReference type="Gene3D" id="3.30.460.10">
    <property type="entry name" value="Beta Polymerase, domain 2"/>
    <property type="match status" value="1"/>
</dbReference>
<evidence type="ECO:0000256" key="6">
    <source>
        <dbReference type="ARBA" id="ARBA00022741"/>
    </source>
</evidence>
<dbReference type="InterPro" id="IPR043519">
    <property type="entry name" value="NT_sf"/>
</dbReference>
<evidence type="ECO:0000256" key="7">
    <source>
        <dbReference type="ARBA" id="ARBA00022842"/>
    </source>
</evidence>
<dbReference type="EC" id="2.7.7.72" evidence="14"/>
<feature type="domain" description="Poly A polymerase head" evidence="11">
    <location>
        <begin position="26"/>
        <end position="147"/>
    </location>
</feature>
<dbReference type="SUPFAM" id="SSF81891">
    <property type="entry name" value="Poly A polymerase C-terminal region-like"/>
    <property type="match status" value="1"/>
</dbReference>
<comment type="caution">
    <text evidence="14">The sequence shown here is derived from an EMBL/GenBank/DDBJ whole genome shotgun (WGS) entry which is preliminary data.</text>
</comment>
<evidence type="ECO:0000259" key="11">
    <source>
        <dbReference type="Pfam" id="PF01743"/>
    </source>
</evidence>
<proteinExistence type="inferred from homology"/>
<dbReference type="Gene3D" id="1.10.3090.10">
    <property type="entry name" value="cca-adding enzyme, domain 2"/>
    <property type="match status" value="1"/>
</dbReference>
<evidence type="ECO:0000256" key="4">
    <source>
        <dbReference type="ARBA" id="ARBA00022695"/>
    </source>
</evidence>
<keyword evidence="8 9" id="KW-0694">RNA-binding</keyword>
<dbReference type="Gene3D" id="1.10.246.80">
    <property type="match status" value="1"/>
</dbReference>
<protein>
    <submittedName>
        <fullName evidence="14">CCA tRNA nucleotidyltransferase</fullName>
        <ecNumber evidence="14">2.7.7.72</ecNumber>
    </submittedName>
</protein>
<organism evidence="14 15">
    <name type="scientific">Paenibacillus chartarius</name>
    <dbReference type="NCBI Taxonomy" id="747481"/>
    <lineage>
        <taxon>Bacteria</taxon>
        <taxon>Bacillati</taxon>
        <taxon>Bacillota</taxon>
        <taxon>Bacilli</taxon>
        <taxon>Bacillales</taxon>
        <taxon>Paenibacillaceae</taxon>
        <taxon>Paenibacillus</taxon>
    </lineage>
</organism>
<evidence type="ECO:0000313" key="15">
    <source>
        <dbReference type="Proteomes" id="UP001589776"/>
    </source>
</evidence>
<keyword evidence="3" id="KW-0819">tRNA processing</keyword>
<evidence type="ECO:0000256" key="2">
    <source>
        <dbReference type="ARBA" id="ARBA00022679"/>
    </source>
</evidence>
<dbReference type="InterPro" id="IPR032828">
    <property type="entry name" value="PolyA_RNA-bd"/>
</dbReference>